<evidence type="ECO:0000256" key="1">
    <source>
        <dbReference type="ARBA" id="ARBA00004631"/>
    </source>
</evidence>
<dbReference type="Pfam" id="PF04620">
    <property type="entry name" value="FlaA"/>
    <property type="match status" value="1"/>
</dbReference>
<accession>A0A806KLW9</accession>
<organism evidence="4">
    <name type="scientific">uncultured bacterium contig00015</name>
    <dbReference type="NCBI Taxonomy" id="1181506"/>
    <lineage>
        <taxon>Bacteria</taxon>
        <taxon>environmental samples</taxon>
    </lineage>
</organism>
<dbReference type="EMBL" id="JQ844295">
    <property type="protein sequence ID" value="AGS54372.1"/>
    <property type="molecule type" value="Genomic_DNA"/>
</dbReference>
<keyword evidence="4" id="KW-0966">Cell projection</keyword>
<sequence>MKKFLIIVLILFITGFVYAQQQREVGSPDPTRLGIESAQQHLKEVSVDKFEHDGFWHSTMSSDEGYATTRLFNGNPIGKEPLAEEEGLDLLDRYVLGTRIDYLRRGHNSFTIYPTRPIPIEGITKTVSVWVAGRNFNHDLVLLIQDYFGRNYEFFVGKLNFIGWKKLTVAIPPQSEDGYSGVVQRSYHYNNQMGIKIMGFRIDCDPIEAYGSYYIYFDDLRAVTDLFAENNRDEDDMVDGW</sequence>
<dbReference type="GO" id="GO:0030288">
    <property type="term" value="C:outer membrane-bounded periplasmic space"/>
    <property type="evidence" value="ECO:0007669"/>
    <property type="project" value="InterPro"/>
</dbReference>
<dbReference type="GO" id="GO:0055040">
    <property type="term" value="C:periplasmic flagellum"/>
    <property type="evidence" value="ECO:0007669"/>
    <property type="project" value="UniProtKB-SubCell"/>
</dbReference>
<keyword evidence="4" id="KW-0969">Cilium</keyword>
<keyword evidence="3" id="KW-0732">Signal</keyword>
<evidence type="ECO:0000256" key="2">
    <source>
        <dbReference type="ARBA" id="ARBA00022764"/>
    </source>
</evidence>
<protein>
    <submittedName>
        <fullName evidence="4">Putative flagellar filament outer layer protein FlaA</fullName>
    </submittedName>
</protein>
<evidence type="ECO:0000256" key="3">
    <source>
        <dbReference type="SAM" id="SignalP"/>
    </source>
</evidence>
<proteinExistence type="predicted"/>
<keyword evidence="2" id="KW-0574">Periplasm</keyword>
<evidence type="ECO:0000313" key="4">
    <source>
        <dbReference type="EMBL" id="AGS54372.1"/>
    </source>
</evidence>
<feature type="chain" id="PRO_5033065746" evidence="3">
    <location>
        <begin position="20"/>
        <end position="241"/>
    </location>
</feature>
<dbReference type="InterPro" id="IPR006714">
    <property type="entry name" value="FlaA"/>
</dbReference>
<comment type="subcellular location">
    <subcellularLocation>
        <location evidence="1">Periplasmic flagellum</location>
    </subcellularLocation>
</comment>
<dbReference type="AlphaFoldDB" id="A0A806KLW9"/>
<reference evidence="4" key="1">
    <citation type="submission" date="2012-03" db="EMBL/GenBank/DDBJ databases">
        <title>Functional metagenomics reveals considerable lignocellulase gene clusters in the gut microbiome of a wood-feeding higher termite.</title>
        <authorList>
            <person name="Liu N."/>
        </authorList>
    </citation>
    <scope>NUCLEOTIDE SEQUENCE</scope>
</reference>
<keyword evidence="4" id="KW-0282">Flagellum</keyword>
<dbReference type="GO" id="GO:0071973">
    <property type="term" value="P:bacterial-type flagellum-dependent cell motility"/>
    <property type="evidence" value="ECO:0007669"/>
    <property type="project" value="InterPro"/>
</dbReference>
<feature type="signal peptide" evidence="3">
    <location>
        <begin position="1"/>
        <end position="19"/>
    </location>
</feature>
<name>A0A806KLW9_9BACT</name>